<accession>A0A1S8YUB7</accession>
<dbReference type="Pfam" id="PF15976">
    <property type="entry name" value="CooC_C"/>
    <property type="match status" value="1"/>
</dbReference>
<evidence type="ECO:0000259" key="2">
    <source>
        <dbReference type="Pfam" id="PF15976"/>
    </source>
</evidence>
<evidence type="ECO:0000256" key="1">
    <source>
        <dbReference type="ARBA" id="ARBA00022729"/>
    </source>
</evidence>
<evidence type="ECO:0000313" key="5">
    <source>
        <dbReference type="Proteomes" id="UP000190667"/>
    </source>
</evidence>
<reference evidence="4 5" key="1">
    <citation type="submission" date="2016-12" db="EMBL/GenBank/DDBJ databases">
        <title>Izhakiella australiana sp. nov. of genus Izhakiella isolated from Australian desert.</title>
        <authorList>
            <person name="Ji M."/>
        </authorList>
    </citation>
    <scope>NUCLEOTIDE SEQUENCE [LARGE SCALE GENOMIC DNA]</scope>
    <source>
        <strain evidence="4 5">D4N98</strain>
    </source>
</reference>
<evidence type="ECO:0000259" key="3">
    <source>
        <dbReference type="Pfam" id="PF16967"/>
    </source>
</evidence>
<gene>
    <name evidence="4" type="ORF">BTJ39_03245</name>
</gene>
<evidence type="ECO:0000313" key="4">
    <source>
        <dbReference type="EMBL" id="OON42233.1"/>
    </source>
</evidence>
<keyword evidence="5" id="KW-1185">Reference proteome</keyword>
<dbReference type="AlphaFoldDB" id="A0A1S8YUB7"/>
<dbReference type="Proteomes" id="UP000190667">
    <property type="component" value="Unassembled WGS sequence"/>
</dbReference>
<dbReference type="Pfam" id="PF16967">
    <property type="entry name" value="TcfC"/>
    <property type="match status" value="1"/>
</dbReference>
<dbReference type="EMBL" id="MRUL01000001">
    <property type="protein sequence ID" value="OON42233.1"/>
    <property type="molecule type" value="Genomic_DNA"/>
</dbReference>
<proteinExistence type="predicted"/>
<protein>
    <submittedName>
        <fullName evidence="4">CFA/I fimbrial subunit C</fullName>
    </submittedName>
</protein>
<feature type="domain" description="Pilus assembly protein E-set like" evidence="3">
    <location>
        <begin position="181"/>
        <end position="229"/>
    </location>
</feature>
<comment type="caution">
    <text evidence="4">The sequence shown here is derived from an EMBL/GenBank/DDBJ whole genome shotgun (WGS) entry which is preliminary data.</text>
</comment>
<sequence>MPTLLWSREKLLKKLSAPLRRSDEQGFADDQIVVNVIESDSTLRLIFPESMFDASEKENERLFITQRNQSGFVHSHNINFLSDSWGDSLSLSSNETLNLTGNSYLKGGWSYAKEIDFNLDELALFIESNAKRYKAGRQRLSDNFNSSMPSASYSFFNPVSFDGVSLGYMTDNYLNLGSGAASPVSLYLPQSGTVEVYRNGRMIDIQQFSAGLQYIDTQSWPNGGYDVLLVSKLVDGSREEKRVPFFKRSGQFRAGDIEYIVQLGRYDRRQGYMVSKTCRQCDRDSGANHFADVGIGYTTDSAISLSGGMMMDNNTLYTNASLDIPINSRLIERLYTDGLVGNDNSVGYQIGASKSYEFLGLNASYRDNHYRGDEKDFRQYRIVPAYDFSTLQFSATTFLPWNIGFGVNYGINTLYQNYGRKNKSETESWDVTLNRDFTLRDNLNLRVDLGYHRGLNTYSNIFNSQSISEDRLYAQFSLGIRERSYNHYQSLYLRSRFNNGSSDNNSYSVDYSLNVDNPEFDRGGKYLVNASINQGPNNARNGSAGVVMDNAAGYTTAGMTQSLNGAGYRQQYLSQRSGFAIGQGEIAWGKLDNTAAIIVDATDLPKDQYFEARNQSMAPVVVKGGQKTTLTVTPYQKVDPKVEQLFTGKTDAFYTLTSQSTPGWAMPGQVYKVKLTATKNLTVTGRLYFEGEPLANARVVGGNTISDEEGLFVGDFPLKVDERLAELKVKKEGKEYVCPLLEENVKLTQGIMQIREVNCEAQ</sequence>
<dbReference type="InterPro" id="IPR032636">
    <property type="entry name" value="Pilus_assem_E-set-like_dom"/>
</dbReference>
<name>A0A1S8YUB7_9GAMM</name>
<dbReference type="InterPro" id="IPR031917">
    <property type="entry name" value="Pilus_assem_C"/>
</dbReference>
<keyword evidence="1" id="KW-0732">Signal</keyword>
<feature type="domain" description="Pilus assembly protein C-terminal" evidence="2">
    <location>
        <begin position="666"/>
        <end position="759"/>
    </location>
</feature>
<dbReference type="STRING" id="1926881.BTJ39_03245"/>
<organism evidence="4 5">
    <name type="scientific">Izhakiella australiensis</name>
    <dbReference type="NCBI Taxonomy" id="1926881"/>
    <lineage>
        <taxon>Bacteria</taxon>
        <taxon>Pseudomonadati</taxon>
        <taxon>Pseudomonadota</taxon>
        <taxon>Gammaproteobacteria</taxon>
        <taxon>Enterobacterales</taxon>
        <taxon>Erwiniaceae</taxon>
        <taxon>Izhakiella</taxon>
    </lineage>
</organism>